<comment type="caution">
    <text evidence="2">The sequence shown here is derived from an EMBL/GenBank/DDBJ whole genome shotgun (WGS) entry which is preliminary data.</text>
</comment>
<name>A0ABU5SAU5_9BACT</name>
<dbReference type="Gene3D" id="3.40.50.10140">
    <property type="entry name" value="Toll/interleukin-1 receptor homology (TIR) domain"/>
    <property type="match status" value="1"/>
</dbReference>
<protein>
    <submittedName>
        <fullName evidence="2">Toll/interleukin-1 receptor domain-containing protein</fullName>
    </submittedName>
</protein>
<dbReference type="Proteomes" id="UP001303899">
    <property type="component" value="Unassembled WGS sequence"/>
</dbReference>
<dbReference type="RefSeq" id="WP_323699015.1">
    <property type="nucleotide sequence ID" value="NZ_JAYGIL010000039.1"/>
</dbReference>
<feature type="domain" description="TIR" evidence="1">
    <location>
        <begin position="1"/>
        <end position="161"/>
    </location>
</feature>
<dbReference type="Pfam" id="PF13676">
    <property type="entry name" value="TIR_2"/>
    <property type="match status" value="1"/>
</dbReference>
<reference evidence="2 3" key="1">
    <citation type="submission" date="2023-12" db="EMBL/GenBank/DDBJ databases">
        <title>Novel species of the genus Arcicella isolated from rivers.</title>
        <authorList>
            <person name="Lu H."/>
        </authorList>
    </citation>
    <scope>NUCLEOTIDE SEQUENCE [LARGE SCALE GENOMIC DNA]</scope>
    <source>
        <strain evidence="2 3">DC2W</strain>
    </source>
</reference>
<evidence type="ECO:0000313" key="2">
    <source>
        <dbReference type="EMBL" id="MEA5405610.1"/>
    </source>
</evidence>
<accession>A0ABU5SAU5</accession>
<dbReference type="InterPro" id="IPR035897">
    <property type="entry name" value="Toll_tir_struct_dom_sf"/>
</dbReference>
<organism evidence="2 3">
    <name type="scientific">Arcicella gelida</name>
    <dbReference type="NCBI Taxonomy" id="2984195"/>
    <lineage>
        <taxon>Bacteria</taxon>
        <taxon>Pseudomonadati</taxon>
        <taxon>Bacteroidota</taxon>
        <taxon>Cytophagia</taxon>
        <taxon>Cytophagales</taxon>
        <taxon>Flectobacillaceae</taxon>
        <taxon>Arcicella</taxon>
    </lineage>
</organism>
<dbReference type="SUPFAM" id="SSF52200">
    <property type="entry name" value="Toll/Interleukin receptor TIR domain"/>
    <property type="match status" value="1"/>
</dbReference>
<dbReference type="PROSITE" id="PS50104">
    <property type="entry name" value="TIR"/>
    <property type="match status" value="1"/>
</dbReference>
<keyword evidence="3" id="KW-1185">Reference proteome</keyword>
<sequence length="445" mass="52417">MKTKIFISHASPSENDFTKWLALKLIALGYDIWCDLLFLEKGIDFWKIIEKEIRVNTVKFLVVVSESSNKKEGVLNELATANKVKRELCDDTFIIPLIIDENLRNDDLNIELVRLSNIDFRKSWAKGLQDLIESLEKTKVPKKSPDPSKSNQLYQQIFLHNKKKIEREEIYDSNWFSIISFPSELRFHYFENLMPKNYDIRQLSFPAIRYKQYVCTFAWEYDFMEQLPKTELYNNKYSIKMSVEDVLSGQYNTEFINNLECQRLIVQLVNKAFENTMHESKLQIYQMSNKFGYWFPKGELDKDKYNKIQLVGKQRDKNWHFGISGAGKLYPFPVLMISSHIFFTEDGRKLIESKSIQHSARRKQGKNWWNDDWRNKINAFIKYLANNEDSFSLEVGSEEKIIISSASVEFISEVTYNIPEKNTLLDEVELADLNMLDYAEDDLSS</sequence>
<keyword evidence="2" id="KW-0675">Receptor</keyword>
<evidence type="ECO:0000259" key="1">
    <source>
        <dbReference type="PROSITE" id="PS50104"/>
    </source>
</evidence>
<dbReference type="InterPro" id="IPR000157">
    <property type="entry name" value="TIR_dom"/>
</dbReference>
<gene>
    <name evidence="2" type="ORF">VB776_21915</name>
</gene>
<evidence type="ECO:0000313" key="3">
    <source>
        <dbReference type="Proteomes" id="UP001303899"/>
    </source>
</evidence>
<proteinExistence type="predicted"/>
<dbReference type="EMBL" id="JAYGIL010000039">
    <property type="protein sequence ID" value="MEA5405610.1"/>
    <property type="molecule type" value="Genomic_DNA"/>
</dbReference>